<gene>
    <name evidence="2" type="ORF">CA840_10870</name>
</gene>
<dbReference type="Proteomes" id="UP000225199">
    <property type="component" value="Unassembled WGS sequence"/>
</dbReference>
<dbReference type="AlphaFoldDB" id="A0A2C6B1K4"/>
<dbReference type="GO" id="GO:0009100">
    <property type="term" value="P:glycoprotein metabolic process"/>
    <property type="evidence" value="ECO:0007669"/>
    <property type="project" value="UniProtKB-ARBA"/>
</dbReference>
<dbReference type="PANTHER" id="PTHR43404:SF2">
    <property type="entry name" value="LIPOPOLYSACCHARIDE CHOLINEPHOSPHOTRANSFERASE LICD"/>
    <property type="match status" value="1"/>
</dbReference>
<dbReference type="EMBL" id="NIRJ01000001">
    <property type="protein sequence ID" value="PHH97751.1"/>
    <property type="molecule type" value="Genomic_DNA"/>
</dbReference>
<protein>
    <recommendedName>
        <fullName evidence="1">LicD/FKTN/FKRP nucleotidyltransferase domain-containing protein</fullName>
    </recommendedName>
</protein>
<comment type="caution">
    <text evidence="2">The sequence shown here is derived from an EMBL/GenBank/DDBJ whole genome shotgun (WGS) entry which is preliminary data.</text>
</comment>
<sequence>MYNSTELRKIQEKKLEILIDIVRFCNENKIKYWLDSGTLLGAVRHGGFIK</sequence>
<feature type="domain" description="LicD/FKTN/FKRP nucleotidyltransferase" evidence="1">
    <location>
        <begin position="25"/>
        <end position="49"/>
    </location>
</feature>
<organism evidence="2 3">
    <name type="scientific">Fusobacterium nucleatum subsp. polymorphum</name>
    <name type="common">Fusobacterium polymorphum</name>
    <dbReference type="NCBI Taxonomy" id="76857"/>
    <lineage>
        <taxon>Bacteria</taxon>
        <taxon>Fusobacteriati</taxon>
        <taxon>Fusobacteriota</taxon>
        <taxon>Fusobacteriia</taxon>
        <taxon>Fusobacteriales</taxon>
        <taxon>Fusobacteriaceae</taxon>
        <taxon>Fusobacterium</taxon>
    </lineage>
</organism>
<dbReference type="PANTHER" id="PTHR43404">
    <property type="entry name" value="LIPOPOLYSACCHARIDE CHOLINEPHOSPHOTRANSFERASE LICD"/>
    <property type="match status" value="1"/>
</dbReference>
<reference evidence="2 3" key="1">
    <citation type="submission" date="2017-06" db="EMBL/GenBank/DDBJ databases">
        <title>Draft genome sequence of Fusobacterium nucleatum subsp. polymorphum KCOM 1002 (=ChDC F175).</title>
        <authorList>
            <person name="Kook J.-K."/>
            <person name="Park S.-N."/>
            <person name="Lim Y.K."/>
            <person name="Roh H."/>
        </authorList>
    </citation>
    <scope>NUCLEOTIDE SEQUENCE [LARGE SCALE GENOMIC DNA]</scope>
    <source>
        <strain evidence="3">KCOM 1002 (ChDC F175)</strain>
    </source>
</reference>
<evidence type="ECO:0000313" key="2">
    <source>
        <dbReference type="EMBL" id="PHH97751.1"/>
    </source>
</evidence>
<evidence type="ECO:0000313" key="3">
    <source>
        <dbReference type="Proteomes" id="UP000225199"/>
    </source>
</evidence>
<name>A0A2C6B1K4_FUSNP</name>
<accession>A0A2C6B1K4</accession>
<dbReference type="InterPro" id="IPR052942">
    <property type="entry name" value="LPS_cholinephosphotransferase"/>
</dbReference>
<evidence type="ECO:0000259" key="1">
    <source>
        <dbReference type="Pfam" id="PF04991"/>
    </source>
</evidence>
<proteinExistence type="predicted"/>
<dbReference type="Pfam" id="PF04991">
    <property type="entry name" value="LicD"/>
    <property type="match status" value="1"/>
</dbReference>
<dbReference type="InterPro" id="IPR007074">
    <property type="entry name" value="LicD/FKTN/FKRP_NTP_transf"/>
</dbReference>